<organism evidence="1 2">
    <name type="scientific">Paenarthrobacter ureafaciens</name>
    <dbReference type="NCBI Taxonomy" id="37931"/>
    <lineage>
        <taxon>Bacteria</taxon>
        <taxon>Bacillati</taxon>
        <taxon>Actinomycetota</taxon>
        <taxon>Actinomycetes</taxon>
        <taxon>Micrococcales</taxon>
        <taxon>Micrococcaceae</taxon>
        <taxon>Paenarthrobacter</taxon>
    </lineage>
</organism>
<reference evidence="1" key="1">
    <citation type="submission" date="2022-07" db="EMBL/GenBank/DDBJ databases">
        <authorList>
            <person name="Wu T."/>
        </authorList>
    </citation>
    <scope>NUCLEOTIDE SEQUENCE</scope>
    <source>
        <strain evidence="1">SD-1</strain>
    </source>
</reference>
<dbReference type="RefSeq" id="WP_069695009.1">
    <property type="nucleotide sequence ID" value="NZ_CP043010.1"/>
</dbReference>
<dbReference type="Proteomes" id="UP001163293">
    <property type="component" value="Chromosome"/>
</dbReference>
<sequence length="233" mass="25489">MSADMLTAVIAVPADRTKPIDFERGRRMVEETPDAEAFRFDDPESQLEELVEDFDPDVHLDADGEPAPEVLKSVGRRIIDKLEKTLDSSETNTIDVAGYRLYLSGGLSSGDSPTDAAGAIWHAHHLPVAVLLAMGFIPDYSRPLSRTNGNPGRVTDTDIVDAIALGLGTKPEWSGADELEWIANAIGSVRPHPGDWDPAEYHVEFTEQHGFDPVNDNFLIGYVSQYDNQEGGD</sequence>
<evidence type="ECO:0000313" key="1">
    <source>
        <dbReference type="EMBL" id="UYV95993.1"/>
    </source>
</evidence>
<dbReference type="EMBL" id="CP101185">
    <property type="protein sequence ID" value="UYV95993.1"/>
    <property type="molecule type" value="Genomic_DNA"/>
</dbReference>
<protein>
    <submittedName>
        <fullName evidence="1">Uncharacterized protein</fullName>
    </submittedName>
</protein>
<keyword evidence="2" id="KW-1185">Reference proteome</keyword>
<gene>
    <name evidence="1" type="ORF">NL394_12970</name>
</gene>
<accession>A0AAX3EDK5</accession>
<evidence type="ECO:0000313" key="2">
    <source>
        <dbReference type="Proteomes" id="UP001163293"/>
    </source>
</evidence>
<dbReference type="AlphaFoldDB" id="A0AAX3EDK5"/>
<name>A0AAX3EDK5_PAEUR</name>
<proteinExistence type="predicted"/>